<accession>A0ABM8XZ41</accession>
<proteinExistence type="predicted"/>
<evidence type="ECO:0000313" key="1">
    <source>
        <dbReference type="EMBL" id="CAG9185731.1"/>
    </source>
</evidence>
<protein>
    <submittedName>
        <fullName evidence="1">Uncharacterized protein</fullName>
    </submittedName>
</protein>
<dbReference type="Proteomes" id="UP000706525">
    <property type="component" value="Unassembled WGS sequence"/>
</dbReference>
<organism evidence="1 2">
    <name type="scientific">Cupriavidus pampae</name>
    <dbReference type="NCBI Taxonomy" id="659251"/>
    <lineage>
        <taxon>Bacteria</taxon>
        <taxon>Pseudomonadati</taxon>
        <taxon>Pseudomonadota</taxon>
        <taxon>Betaproteobacteria</taxon>
        <taxon>Burkholderiales</taxon>
        <taxon>Burkholderiaceae</taxon>
        <taxon>Cupriavidus</taxon>
    </lineage>
</organism>
<gene>
    <name evidence="1" type="ORF">LMG32289_06079</name>
</gene>
<keyword evidence="2" id="KW-1185">Reference proteome</keyword>
<reference evidence="1 2" key="1">
    <citation type="submission" date="2021-08" db="EMBL/GenBank/DDBJ databases">
        <authorList>
            <person name="Peeters C."/>
        </authorList>
    </citation>
    <scope>NUCLEOTIDE SEQUENCE [LARGE SCALE GENOMIC DNA]</scope>
    <source>
        <strain evidence="1 2">LMG 32289</strain>
    </source>
</reference>
<sequence length="97" mass="10488">MSHLVQTMAYAGATPWHGLGNRLQAFQPLDVWAEAAGMNWRIEETDVMFRTGAHELDAVKAFSEQKVLYRSDYAGAPLDGVAALSGRPALAGARVLS</sequence>
<comment type="caution">
    <text evidence="1">The sequence shown here is derived from an EMBL/GenBank/DDBJ whole genome shotgun (WGS) entry which is preliminary data.</text>
</comment>
<evidence type="ECO:0000313" key="2">
    <source>
        <dbReference type="Proteomes" id="UP000706525"/>
    </source>
</evidence>
<dbReference type="EMBL" id="CAJZAG010000015">
    <property type="protein sequence ID" value="CAG9185731.1"/>
    <property type="molecule type" value="Genomic_DNA"/>
</dbReference>
<name>A0ABM8XZ41_9BURK</name>